<dbReference type="Gene3D" id="3.40.630.30">
    <property type="match status" value="1"/>
</dbReference>
<dbReference type="GO" id="GO:0016746">
    <property type="term" value="F:acyltransferase activity"/>
    <property type="evidence" value="ECO:0007669"/>
    <property type="project" value="UniProtKB-KW"/>
</dbReference>
<dbReference type="PROSITE" id="PS51186">
    <property type="entry name" value="GNAT"/>
    <property type="match status" value="1"/>
</dbReference>
<comment type="caution">
    <text evidence="4">The sequence shown here is derived from an EMBL/GenBank/DDBJ whole genome shotgun (WGS) entry which is preliminary data.</text>
</comment>
<dbReference type="EC" id="2.3.1.-" evidence="4"/>
<evidence type="ECO:0000256" key="1">
    <source>
        <dbReference type="ARBA" id="ARBA00022679"/>
    </source>
</evidence>
<protein>
    <submittedName>
        <fullName evidence="4">GNAT family N-acetyltransferase</fullName>
        <ecNumber evidence="4">2.3.1.-</ecNumber>
    </submittedName>
</protein>
<feature type="domain" description="N-acetyltransferase" evidence="3">
    <location>
        <begin position="5"/>
        <end position="146"/>
    </location>
</feature>
<dbReference type="RefSeq" id="WP_377977434.1">
    <property type="nucleotide sequence ID" value="NZ_JBBKYA010000007.1"/>
</dbReference>
<evidence type="ECO:0000259" key="3">
    <source>
        <dbReference type="PROSITE" id="PS51186"/>
    </source>
</evidence>
<proteinExistence type="predicted"/>
<gene>
    <name evidence="4" type="ORF">SKC38_12230</name>
</gene>
<organism evidence="4 5">
    <name type="scientific">Aquirufa echingensis</name>
    <dbReference type="NCBI Taxonomy" id="3096516"/>
    <lineage>
        <taxon>Bacteria</taxon>
        <taxon>Pseudomonadati</taxon>
        <taxon>Bacteroidota</taxon>
        <taxon>Cytophagia</taxon>
        <taxon>Cytophagales</taxon>
        <taxon>Flectobacillaceae</taxon>
        <taxon>Aquirufa</taxon>
    </lineage>
</organism>
<dbReference type="InterPro" id="IPR000182">
    <property type="entry name" value="GNAT_dom"/>
</dbReference>
<dbReference type="InterPro" id="IPR016181">
    <property type="entry name" value="Acyl_CoA_acyltransferase"/>
</dbReference>
<keyword evidence="1 4" id="KW-0808">Transferase</keyword>
<evidence type="ECO:0000313" key="5">
    <source>
        <dbReference type="Proteomes" id="UP001598114"/>
    </source>
</evidence>
<accession>A0ABW6D3M8</accession>
<dbReference type="Pfam" id="PF00583">
    <property type="entry name" value="Acetyltransf_1"/>
    <property type="match status" value="1"/>
</dbReference>
<dbReference type="Proteomes" id="UP001598114">
    <property type="component" value="Unassembled WGS sequence"/>
</dbReference>
<sequence length="146" mass="16461">MPNDVSIRDANATDSEALILLLNELENNQSDPSIFNQILASYLADPMTLLRVLESSTDGIIGFVSCRGQYLLHHQGLVCEIQEMIVTEVQQGKGYGKKLIQDVVQQVQKWGAVSLEVTSNKRRKEAHAFYQAVGFRNSHEKFTIYF</sequence>
<evidence type="ECO:0000313" key="4">
    <source>
        <dbReference type="EMBL" id="MFD3276998.1"/>
    </source>
</evidence>
<keyword evidence="2 4" id="KW-0012">Acyltransferase</keyword>
<keyword evidence="5" id="KW-1185">Reference proteome</keyword>
<dbReference type="SUPFAM" id="SSF55729">
    <property type="entry name" value="Acyl-CoA N-acyltransferases (Nat)"/>
    <property type="match status" value="1"/>
</dbReference>
<dbReference type="InterPro" id="IPR050832">
    <property type="entry name" value="Bact_Acetyltransf"/>
</dbReference>
<dbReference type="PANTHER" id="PTHR43877:SF2">
    <property type="entry name" value="AMINOALKYLPHOSPHONATE N-ACETYLTRANSFERASE-RELATED"/>
    <property type="match status" value="1"/>
</dbReference>
<dbReference type="EMBL" id="JBBKYA010000007">
    <property type="protein sequence ID" value="MFD3276998.1"/>
    <property type="molecule type" value="Genomic_DNA"/>
</dbReference>
<evidence type="ECO:0000256" key="2">
    <source>
        <dbReference type="ARBA" id="ARBA00023315"/>
    </source>
</evidence>
<name>A0ABW6D3M8_9BACT</name>
<dbReference type="PANTHER" id="PTHR43877">
    <property type="entry name" value="AMINOALKYLPHOSPHONATE N-ACETYLTRANSFERASE-RELATED-RELATED"/>
    <property type="match status" value="1"/>
</dbReference>
<dbReference type="CDD" id="cd04301">
    <property type="entry name" value="NAT_SF"/>
    <property type="match status" value="1"/>
</dbReference>
<reference evidence="4 5" key="1">
    <citation type="submission" date="2024-03" db="EMBL/GenBank/DDBJ databases">
        <title>Aquirufa genome sequencing.</title>
        <authorList>
            <person name="Pitt A."/>
            <person name="Hahn M.W."/>
        </authorList>
    </citation>
    <scope>NUCLEOTIDE SEQUENCE [LARGE SCALE GENOMIC DNA]</scope>
    <source>
        <strain evidence="4 5">PLAD-142S6K</strain>
    </source>
</reference>